<feature type="compositionally biased region" description="Low complexity" evidence="1">
    <location>
        <begin position="308"/>
        <end position="321"/>
    </location>
</feature>
<organism evidence="2 3">
    <name type="scientific">Orchesella dallaii</name>
    <dbReference type="NCBI Taxonomy" id="48710"/>
    <lineage>
        <taxon>Eukaryota</taxon>
        <taxon>Metazoa</taxon>
        <taxon>Ecdysozoa</taxon>
        <taxon>Arthropoda</taxon>
        <taxon>Hexapoda</taxon>
        <taxon>Collembola</taxon>
        <taxon>Entomobryomorpha</taxon>
        <taxon>Entomobryoidea</taxon>
        <taxon>Orchesellidae</taxon>
        <taxon>Orchesellinae</taxon>
        <taxon>Orchesella</taxon>
    </lineage>
</organism>
<protein>
    <submittedName>
        <fullName evidence="2">Uncharacterized protein</fullName>
    </submittedName>
</protein>
<feature type="region of interest" description="Disordered" evidence="1">
    <location>
        <begin position="1"/>
        <end position="34"/>
    </location>
</feature>
<sequence>MENQKSSSQNIQPTNNSASTHPAATVSPPVQGNVSTTAVNQNVAHPADHQLAEPSVSLPQLGDPQWRSAVMTKHLSITEANHALYCKVVNADIAVKDDIIKDQLKNLSALRKEIEVLKQQHEVTKADLERTTQNLSQVMTENVGLKETNKTLDGNLKKKERENQKITSEKRKLTQKLTSTESKVAELENQLKETTEKNEKDLEALKAEQLKKDSDNNTALENLRVKMEKKEGELIAAKQQIEGLKMSHDKLANENQYWQNLVENFRPSCDAFSANAEQLFKKFKNVPPNPELNEISSLPGSTDSELCSPSSPHETPSSSASEQKPENNKRSLECNDERDDLVDEVQPPKRKFNGGTSTPR</sequence>
<feature type="compositionally biased region" description="Basic and acidic residues" evidence="1">
    <location>
        <begin position="323"/>
        <end position="335"/>
    </location>
</feature>
<keyword evidence="3" id="KW-1185">Reference proteome</keyword>
<feature type="compositionally biased region" description="Basic and acidic residues" evidence="1">
    <location>
        <begin position="183"/>
        <end position="200"/>
    </location>
</feature>
<reference evidence="2 3" key="1">
    <citation type="submission" date="2024-08" db="EMBL/GenBank/DDBJ databases">
        <authorList>
            <person name="Cucini C."/>
            <person name="Frati F."/>
        </authorList>
    </citation>
    <scope>NUCLEOTIDE SEQUENCE [LARGE SCALE GENOMIC DNA]</scope>
</reference>
<feature type="region of interest" description="Disordered" evidence="1">
    <location>
        <begin position="160"/>
        <end position="200"/>
    </location>
</feature>
<comment type="caution">
    <text evidence="2">The sequence shown here is derived from an EMBL/GenBank/DDBJ whole genome shotgun (WGS) entry which is preliminary data.</text>
</comment>
<evidence type="ECO:0000313" key="2">
    <source>
        <dbReference type="EMBL" id="CAL8148541.1"/>
    </source>
</evidence>
<evidence type="ECO:0000313" key="3">
    <source>
        <dbReference type="Proteomes" id="UP001642540"/>
    </source>
</evidence>
<dbReference type="Proteomes" id="UP001642540">
    <property type="component" value="Unassembled WGS sequence"/>
</dbReference>
<dbReference type="EMBL" id="CAXLJM020000172">
    <property type="protein sequence ID" value="CAL8148541.1"/>
    <property type="molecule type" value="Genomic_DNA"/>
</dbReference>
<feature type="compositionally biased region" description="Polar residues" evidence="1">
    <location>
        <begin position="294"/>
        <end position="307"/>
    </location>
</feature>
<evidence type="ECO:0000256" key="1">
    <source>
        <dbReference type="SAM" id="MobiDB-lite"/>
    </source>
</evidence>
<name>A0ABP1SAW9_9HEXA</name>
<proteinExistence type="predicted"/>
<feature type="region of interest" description="Disordered" evidence="1">
    <location>
        <begin position="284"/>
        <end position="360"/>
    </location>
</feature>
<accession>A0ABP1SAW9</accession>
<feature type="compositionally biased region" description="Basic and acidic residues" evidence="1">
    <location>
        <begin position="160"/>
        <end position="172"/>
    </location>
</feature>
<gene>
    <name evidence="2" type="ORF">ODALV1_LOCUS31453</name>
</gene>